<feature type="region of interest" description="Disordered" evidence="1">
    <location>
        <begin position="625"/>
        <end position="649"/>
    </location>
</feature>
<gene>
    <name evidence="3" type="ORF">KHU32_01245</name>
</gene>
<organism evidence="3 4">
    <name type="scientific">Roseococcus pinisoli</name>
    <dbReference type="NCBI Taxonomy" id="2835040"/>
    <lineage>
        <taxon>Bacteria</taxon>
        <taxon>Pseudomonadati</taxon>
        <taxon>Pseudomonadota</taxon>
        <taxon>Alphaproteobacteria</taxon>
        <taxon>Acetobacterales</taxon>
        <taxon>Roseomonadaceae</taxon>
        <taxon>Roseococcus</taxon>
    </lineage>
</organism>
<feature type="transmembrane region" description="Helical" evidence="2">
    <location>
        <begin position="262"/>
        <end position="282"/>
    </location>
</feature>
<evidence type="ECO:0000256" key="2">
    <source>
        <dbReference type="SAM" id="Phobius"/>
    </source>
</evidence>
<name>A0ABS5Q9A5_9PROT</name>
<accession>A0ABS5Q9A5</accession>
<dbReference type="EMBL" id="JAHCDA010000001">
    <property type="protein sequence ID" value="MBS7809542.1"/>
    <property type="molecule type" value="Genomic_DNA"/>
</dbReference>
<keyword evidence="2" id="KW-1133">Transmembrane helix</keyword>
<protein>
    <recommendedName>
        <fullName evidence="5">Peptide zinc metalloprotease protein</fullName>
    </recommendedName>
</protein>
<dbReference type="PANTHER" id="PTHR13325:SF3">
    <property type="entry name" value="MEMBRANE-BOUND TRANSCRIPTION FACTOR SITE-2 PROTEASE"/>
    <property type="match status" value="1"/>
</dbReference>
<evidence type="ECO:0000256" key="1">
    <source>
        <dbReference type="SAM" id="MobiDB-lite"/>
    </source>
</evidence>
<feature type="transmembrane region" description="Helical" evidence="2">
    <location>
        <begin position="415"/>
        <end position="435"/>
    </location>
</feature>
<dbReference type="Proteomes" id="UP000766336">
    <property type="component" value="Unassembled WGS sequence"/>
</dbReference>
<dbReference type="PANTHER" id="PTHR13325">
    <property type="entry name" value="PROTEASE M50 MEMBRANE-BOUND TRANSCRIPTION FACTOR SITE 2 PROTEASE"/>
    <property type="match status" value="1"/>
</dbReference>
<dbReference type="InterPro" id="IPR001193">
    <property type="entry name" value="MBTPS2"/>
</dbReference>
<feature type="transmembrane region" description="Helical" evidence="2">
    <location>
        <begin position="370"/>
        <end position="403"/>
    </location>
</feature>
<dbReference type="RefSeq" id="WP_213668235.1">
    <property type="nucleotide sequence ID" value="NZ_JAHCDA010000001.1"/>
</dbReference>
<keyword evidence="4" id="KW-1185">Reference proteome</keyword>
<proteinExistence type="predicted"/>
<evidence type="ECO:0000313" key="3">
    <source>
        <dbReference type="EMBL" id="MBS7809542.1"/>
    </source>
</evidence>
<evidence type="ECO:0008006" key="5">
    <source>
        <dbReference type="Google" id="ProtNLM"/>
    </source>
</evidence>
<feature type="transmembrane region" description="Helical" evidence="2">
    <location>
        <begin position="289"/>
        <end position="310"/>
    </location>
</feature>
<keyword evidence="2" id="KW-0472">Membrane</keyword>
<evidence type="ECO:0000313" key="4">
    <source>
        <dbReference type="Proteomes" id="UP000766336"/>
    </source>
</evidence>
<reference evidence="3 4" key="1">
    <citation type="submission" date="2021-05" db="EMBL/GenBank/DDBJ databases">
        <title>Roseococcus sp. XZZS9, whole genome shotgun sequencing project.</title>
        <authorList>
            <person name="Zhao G."/>
            <person name="Shen L."/>
        </authorList>
    </citation>
    <scope>NUCLEOTIDE SEQUENCE [LARGE SCALE GENOMIC DNA]</scope>
    <source>
        <strain evidence="3 4">XZZS9</strain>
    </source>
</reference>
<feature type="transmembrane region" description="Helical" evidence="2">
    <location>
        <begin position="145"/>
        <end position="171"/>
    </location>
</feature>
<sequence>MSAAAGAPLPGTESVAELCPVVNPDMAARRLVLGGRPSWIVRAPLAERYMRLHPRLYALLGLLDGRRSVAEAVAMMPAAAADAPQDVELVQGVANLISQGVLRVPGRRLPPRPPPSGPLHALRGLTYKRFDLGDLGRLLGVFRPALGWLFTSWGFMIWLALAGTATALWFIRAPDVLESMRGLSEFGALDAVQAFVVFTLIKVLHEAGHAVAAQRMAAAEGERLNVFRSGISLMFMMPAPYVDVSGMWMVASPWRRALVGAAGIYVEGLIAAIAAILWAYAAPGWGREILFQTVLVVGVSSLLFNANPLVRLDGYYVMSDLLGIHNLQQRGRLAARDIALRVLGQGPAEAWQSWRPALWFVGSSLYRWTIYLGVIWIAYGLHFVLGAGAVLLILLLFVVIPTVQMSLALREKPCVATIVATLLLGIGAAACLIPIPDRIVVAGTLEREGARQIFAGVDGMVTEVAPAGPLAAGETLITLRNPDALRTLQHLELEARTLDLERRRATVENPGLLDGIEARDAANRRQQQELRAEIARWQVVTAQPAFWEPSKALGLRGAWVRRDDRDPLGVLVPLAAPAVIRLVLDQQTGASVLNAVTDGTELPIREWGGTVATFTARVASARPEARDELPSAALSQEAGGPIATRAGPRGQPVPVERIFELRAFAQSDVAALHGSRVQALVALPPSPLVTQLWRAGQRALHRRLAI</sequence>
<comment type="caution">
    <text evidence="3">The sequence shown here is derived from an EMBL/GenBank/DDBJ whole genome shotgun (WGS) entry which is preliminary data.</text>
</comment>
<keyword evidence="2" id="KW-0812">Transmembrane</keyword>